<keyword evidence="5 7" id="KW-0413">Isomerase</keyword>
<evidence type="ECO:0000256" key="3">
    <source>
        <dbReference type="ARBA" id="ARBA00022432"/>
    </source>
</evidence>
<dbReference type="InterPro" id="IPR046348">
    <property type="entry name" value="SIS_dom_sf"/>
</dbReference>
<dbReference type="GO" id="GO:0004347">
    <property type="term" value="F:glucose-6-phosphate isomerase activity"/>
    <property type="evidence" value="ECO:0007669"/>
    <property type="project" value="UniProtKB-UniRule"/>
</dbReference>
<dbReference type="InterPro" id="IPR023096">
    <property type="entry name" value="G6P_Isomerase_C"/>
</dbReference>
<comment type="catalytic activity">
    <reaction evidence="6 7 8">
        <text>alpha-D-glucose 6-phosphate = beta-D-fructose 6-phosphate</text>
        <dbReference type="Rhea" id="RHEA:11816"/>
        <dbReference type="ChEBI" id="CHEBI:57634"/>
        <dbReference type="ChEBI" id="CHEBI:58225"/>
        <dbReference type="EC" id="5.3.1.9"/>
    </reaction>
</comment>
<dbReference type="GO" id="GO:0048029">
    <property type="term" value="F:monosaccharide binding"/>
    <property type="evidence" value="ECO:0007669"/>
    <property type="project" value="TreeGrafter"/>
</dbReference>
<dbReference type="EC" id="5.3.1.9" evidence="7"/>
<evidence type="ECO:0000256" key="6">
    <source>
        <dbReference type="ARBA" id="ARBA00029321"/>
    </source>
</evidence>
<keyword evidence="3 7" id="KW-0312">Gluconeogenesis</keyword>
<accession>A0AAE6KP51</accession>
<evidence type="ECO:0000256" key="4">
    <source>
        <dbReference type="ARBA" id="ARBA00023152"/>
    </source>
</evidence>
<dbReference type="PRINTS" id="PR00662">
    <property type="entry name" value="G6PISOMERASE"/>
</dbReference>
<dbReference type="EMBL" id="CP040986">
    <property type="protein sequence ID" value="QDD13456.1"/>
    <property type="molecule type" value="Genomic_DNA"/>
</dbReference>
<dbReference type="Gene3D" id="1.10.1390.10">
    <property type="match status" value="1"/>
</dbReference>
<dbReference type="InterPro" id="IPR018189">
    <property type="entry name" value="Phosphoglucose_isomerase_CS"/>
</dbReference>
<comment type="function">
    <text evidence="7">Catalyzes the reversible isomerization of glucose-6-phosphate to fructose-6-phosphate.</text>
</comment>
<keyword evidence="7" id="KW-0963">Cytoplasm</keyword>
<feature type="active site" description="Proton donor" evidence="7">
    <location>
        <position position="353"/>
    </location>
</feature>
<dbReference type="Pfam" id="PF00342">
    <property type="entry name" value="PGI"/>
    <property type="match status" value="1"/>
</dbReference>
<name>A0AAE6KP51_9PROT</name>
<dbReference type="GO" id="GO:0097367">
    <property type="term" value="F:carbohydrate derivative binding"/>
    <property type="evidence" value="ECO:0007669"/>
    <property type="project" value="InterPro"/>
</dbReference>
<organism evidence="9 10">
    <name type="scientific">Candidatus Methylopumilus rimovensis</name>
    <dbReference type="NCBI Taxonomy" id="2588535"/>
    <lineage>
        <taxon>Bacteria</taxon>
        <taxon>Pseudomonadati</taxon>
        <taxon>Pseudomonadota</taxon>
        <taxon>Betaproteobacteria</taxon>
        <taxon>Nitrosomonadales</taxon>
        <taxon>Methylophilaceae</taxon>
        <taxon>Candidatus Methylopumilus</taxon>
    </lineage>
</organism>
<gene>
    <name evidence="7" type="primary">pgi</name>
    <name evidence="9" type="ORF">FIT61_03170</name>
</gene>
<dbReference type="KEGG" id="mrk:FIT61_03170"/>
<reference evidence="9 10" key="1">
    <citation type="journal article" date="2019" name="ISME J.">
        <title>Evolution in action: habitat transition from sediment to the pelagial leads to genome streamlining in Methylophilaceae.</title>
        <authorList>
            <person name="Salcher M."/>
            <person name="Schaefle D."/>
            <person name="Kaspar M."/>
            <person name="Neuenschwander S.M."/>
            <person name="Ghai R."/>
        </authorList>
    </citation>
    <scope>NUCLEOTIDE SEQUENCE [LARGE SCALE GENOMIC DNA]</scope>
    <source>
        <strain evidence="9 10">MMS-RI-1</strain>
    </source>
</reference>
<dbReference type="FunFam" id="3.40.50.10490:FF:000004">
    <property type="entry name" value="Glucose-6-phosphate isomerase"/>
    <property type="match status" value="1"/>
</dbReference>
<dbReference type="RefSeq" id="WP_139883208.1">
    <property type="nucleotide sequence ID" value="NZ_CP040986.1"/>
</dbReference>
<dbReference type="PANTHER" id="PTHR11469">
    <property type="entry name" value="GLUCOSE-6-PHOSPHATE ISOMERASE"/>
    <property type="match status" value="1"/>
</dbReference>
<evidence type="ECO:0000256" key="2">
    <source>
        <dbReference type="ARBA" id="ARBA00006604"/>
    </source>
</evidence>
<comment type="subcellular location">
    <subcellularLocation>
        <location evidence="7">Cytoplasm</location>
    </subcellularLocation>
</comment>
<evidence type="ECO:0000256" key="8">
    <source>
        <dbReference type="RuleBase" id="RU000612"/>
    </source>
</evidence>
<feature type="active site" evidence="7">
    <location>
        <position position="516"/>
    </location>
</feature>
<comment type="pathway">
    <text evidence="7">Carbohydrate biosynthesis; gluconeogenesis.</text>
</comment>
<evidence type="ECO:0000256" key="5">
    <source>
        <dbReference type="ARBA" id="ARBA00023235"/>
    </source>
</evidence>
<dbReference type="GO" id="GO:0051156">
    <property type="term" value="P:glucose 6-phosphate metabolic process"/>
    <property type="evidence" value="ECO:0007669"/>
    <property type="project" value="TreeGrafter"/>
</dbReference>
<comment type="similarity">
    <text evidence="2 7 8">Belongs to the GPI family.</text>
</comment>
<dbReference type="PANTHER" id="PTHR11469:SF1">
    <property type="entry name" value="GLUCOSE-6-PHOSPHATE ISOMERASE"/>
    <property type="match status" value="1"/>
</dbReference>
<keyword evidence="10" id="KW-1185">Reference proteome</keyword>
<evidence type="ECO:0000256" key="1">
    <source>
        <dbReference type="ARBA" id="ARBA00004926"/>
    </source>
</evidence>
<dbReference type="CDD" id="cd05015">
    <property type="entry name" value="SIS_PGI_1"/>
    <property type="match status" value="1"/>
</dbReference>
<dbReference type="FunFam" id="1.10.1390.10:FF:000001">
    <property type="entry name" value="Glucose-6-phosphate isomerase"/>
    <property type="match status" value="1"/>
</dbReference>
<dbReference type="GO" id="GO:0006094">
    <property type="term" value="P:gluconeogenesis"/>
    <property type="evidence" value="ECO:0007669"/>
    <property type="project" value="UniProtKB-UniRule"/>
</dbReference>
<dbReference type="InterPro" id="IPR001672">
    <property type="entry name" value="G6P_Isomerase"/>
</dbReference>
<dbReference type="GO" id="GO:0006096">
    <property type="term" value="P:glycolytic process"/>
    <property type="evidence" value="ECO:0007669"/>
    <property type="project" value="UniProtKB-UniRule"/>
</dbReference>
<dbReference type="SUPFAM" id="SSF53697">
    <property type="entry name" value="SIS domain"/>
    <property type="match status" value="1"/>
</dbReference>
<feature type="active site" evidence="7">
    <location>
        <position position="384"/>
    </location>
</feature>
<dbReference type="Proteomes" id="UP000312102">
    <property type="component" value="Chromosome"/>
</dbReference>
<evidence type="ECO:0000313" key="10">
    <source>
        <dbReference type="Proteomes" id="UP000312102"/>
    </source>
</evidence>
<keyword evidence="4 7" id="KW-0324">Glycolysis</keyword>
<dbReference type="PROSITE" id="PS00174">
    <property type="entry name" value="P_GLUCOSE_ISOMERASE_2"/>
    <property type="match status" value="1"/>
</dbReference>
<comment type="pathway">
    <text evidence="1 7 8">Carbohydrate degradation; glycolysis; D-glyceraldehyde 3-phosphate and glycerone phosphate from D-glucose: step 2/4.</text>
</comment>
<sequence length="550" mass="62516">MSQINQSPIWQSLNQNKKDIESISLREMFKSDPDRFNQFHIQFNDLLLDYSKHRISKETINLLVKLAKEADVEGWRNRMFEGEKINSTEHRAVLHTALRNQNHSSIISDGEDVMPKIKNVLKKMRRFSEEVRSGQWKGFTGKAITSVINIGIGGSDLGPAMVCQALKAYGSKTITPYFVSNVDGADLYQALEKCNPETTLFIVASKTFTTQETMTNAFSARDWFLKAAKDNQHITKHFVALSTNQHAVSQFGIDTENMFEFWDWVGGRYSLWSAIGLSIALYIGMDGFEELLKGGFEMDEHFKTAPIEQNIPMMMGLLGVWYINFFNFPTHAILAYDQGLSKLAPYLQQADMESNGKFINRDGEHIDFHTGPVIWGEVGTNGQHAFYQLLHQGTEIVPADFIMPIESQYAIGKDGNEHHKILLSNFIAQTQSLMLGKTYDEARAEIEKQGYEGEDIESFIPQKTFEGNRPTSSILFPKLSPNTLGQIIAMYEHKIFTQGIIWNINSFDQWGVEYGKQIAKQVLPKLSEKTLTDNFDSSTNGLINYIKKYQ</sequence>
<dbReference type="HAMAP" id="MF_00473">
    <property type="entry name" value="G6P_isomerase"/>
    <property type="match status" value="1"/>
</dbReference>
<evidence type="ECO:0000256" key="7">
    <source>
        <dbReference type="HAMAP-Rule" id="MF_00473"/>
    </source>
</evidence>
<dbReference type="InterPro" id="IPR035482">
    <property type="entry name" value="SIS_PGI_2"/>
</dbReference>
<dbReference type="GO" id="GO:0005829">
    <property type="term" value="C:cytosol"/>
    <property type="evidence" value="ECO:0007669"/>
    <property type="project" value="TreeGrafter"/>
</dbReference>
<dbReference type="InterPro" id="IPR035476">
    <property type="entry name" value="SIS_PGI_1"/>
</dbReference>
<dbReference type="Gene3D" id="3.40.50.10490">
    <property type="entry name" value="Glucose-6-phosphate isomerase like protein, domain 1"/>
    <property type="match status" value="2"/>
</dbReference>
<evidence type="ECO:0000313" key="9">
    <source>
        <dbReference type="EMBL" id="QDD13456.1"/>
    </source>
</evidence>
<dbReference type="AlphaFoldDB" id="A0AAE6KP51"/>
<dbReference type="NCBIfam" id="NF001211">
    <property type="entry name" value="PRK00179.1"/>
    <property type="match status" value="1"/>
</dbReference>
<protein>
    <recommendedName>
        <fullName evidence="7">Glucose-6-phosphate isomerase</fullName>
        <shortName evidence="7">GPI</shortName>
        <ecNumber evidence="7">5.3.1.9</ecNumber>
    </recommendedName>
    <alternativeName>
        <fullName evidence="7">Phosphoglucose isomerase</fullName>
        <shortName evidence="7">PGI</shortName>
    </alternativeName>
    <alternativeName>
        <fullName evidence="7">Phosphohexose isomerase</fullName>
        <shortName evidence="7">PHI</shortName>
    </alternativeName>
</protein>
<dbReference type="PROSITE" id="PS51463">
    <property type="entry name" value="P_GLUCOSE_ISOMERASE_3"/>
    <property type="match status" value="1"/>
</dbReference>
<proteinExistence type="inferred from homology"/>
<dbReference type="PROSITE" id="PS00765">
    <property type="entry name" value="P_GLUCOSE_ISOMERASE_1"/>
    <property type="match status" value="1"/>
</dbReference>
<dbReference type="CDD" id="cd05016">
    <property type="entry name" value="SIS_PGI_2"/>
    <property type="match status" value="1"/>
</dbReference>